<dbReference type="RefSeq" id="WP_058440975.1">
    <property type="nucleotide sequence ID" value="NZ_CAAAHU010000029.1"/>
</dbReference>
<dbReference type="Proteomes" id="UP000054742">
    <property type="component" value="Unassembled WGS sequence"/>
</dbReference>
<accession>A0A0W0SQ21</accession>
<reference evidence="1 2" key="1">
    <citation type="submission" date="2015-11" db="EMBL/GenBank/DDBJ databases">
        <title>Genomic analysis of 38 Legionella species identifies large and diverse effector repertoires.</title>
        <authorList>
            <person name="Burstein D."/>
            <person name="Amaro F."/>
            <person name="Zusman T."/>
            <person name="Lifshitz Z."/>
            <person name="Cohen O."/>
            <person name="Gilbert J.A."/>
            <person name="Pupko T."/>
            <person name="Shuman H.A."/>
            <person name="Segal G."/>
        </authorList>
    </citation>
    <scope>NUCLEOTIDE SEQUENCE [LARGE SCALE GENOMIC DNA]</scope>
    <source>
        <strain evidence="1 2">ATCC 43878</strain>
    </source>
</reference>
<sequence length="86" mass="10097">MVDMLTQLAPQHYYGQQVINLIPELSCFIAENYQLQQTLTDVAEKTNFQSNQQLDWPQLNKNEKDIINSFFDYLYFTSPQFLKDAG</sequence>
<dbReference type="STRING" id="29422.Lbru_0876"/>
<comment type="caution">
    <text evidence="1">The sequence shown here is derived from an EMBL/GenBank/DDBJ whole genome shotgun (WGS) entry which is preliminary data.</text>
</comment>
<organism evidence="1 2">
    <name type="scientific">Legionella brunensis</name>
    <dbReference type="NCBI Taxonomy" id="29422"/>
    <lineage>
        <taxon>Bacteria</taxon>
        <taxon>Pseudomonadati</taxon>
        <taxon>Pseudomonadota</taxon>
        <taxon>Gammaproteobacteria</taxon>
        <taxon>Legionellales</taxon>
        <taxon>Legionellaceae</taxon>
        <taxon>Legionella</taxon>
    </lineage>
</organism>
<protein>
    <submittedName>
        <fullName evidence="1">Uncharacterized protein</fullName>
    </submittedName>
</protein>
<evidence type="ECO:0000313" key="2">
    <source>
        <dbReference type="Proteomes" id="UP000054742"/>
    </source>
</evidence>
<dbReference type="EMBL" id="LNXV01000006">
    <property type="protein sequence ID" value="KTC85511.1"/>
    <property type="molecule type" value="Genomic_DNA"/>
</dbReference>
<dbReference type="AlphaFoldDB" id="A0A0W0SQ21"/>
<proteinExistence type="predicted"/>
<keyword evidence="2" id="KW-1185">Reference proteome</keyword>
<dbReference type="OrthoDB" id="8448735at2"/>
<dbReference type="PATRIC" id="fig|29422.6.peg.919"/>
<gene>
    <name evidence="1" type="ORF">Lbru_0876</name>
</gene>
<evidence type="ECO:0000313" key="1">
    <source>
        <dbReference type="EMBL" id="KTC85511.1"/>
    </source>
</evidence>
<name>A0A0W0SQ21_9GAMM</name>